<evidence type="ECO:0000313" key="3">
    <source>
        <dbReference type="Proteomes" id="UP000515838"/>
    </source>
</evidence>
<dbReference type="GeneID" id="81471197"/>
<keyword evidence="1" id="KW-0732">Signal</keyword>
<dbReference type="PROSITE" id="PS51257">
    <property type="entry name" value="PROKAR_LIPOPROTEIN"/>
    <property type="match status" value="1"/>
</dbReference>
<feature type="chain" id="PRO_5028814598" description="Lipoprotein" evidence="1">
    <location>
        <begin position="27"/>
        <end position="76"/>
    </location>
</feature>
<proteinExistence type="predicted"/>
<dbReference type="OrthoDB" id="6240183at2"/>
<dbReference type="Proteomes" id="UP000515838">
    <property type="component" value="Chromosome"/>
</dbReference>
<protein>
    <recommendedName>
        <fullName evidence="4">Lipoprotein</fullName>
    </recommendedName>
</protein>
<feature type="signal peptide" evidence="1">
    <location>
        <begin position="1"/>
        <end position="26"/>
    </location>
</feature>
<dbReference type="EMBL" id="CP060731">
    <property type="protein sequence ID" value="QNN76207.1"/>
    <property type="molecule type" value="Genomic_DNA"/>
</dbReference>
<evidence type="ECO:0000256" key="1">
    <source>
        <dbReference type="SAM" id="SignalP"/>
    </source>
</evidence>
<evidence type="ECO:0000313" key="2">
    <source>
        <dbReference type="EMBL" id="QNN76207.1"/>
    </source>
</evidence>
<name>A0A7G9T7Y2_PSEMX</name>
<dbReference type="RefSeq" id="WP_162109819.1">
    <property type="nucleotide sequence ID" value="NZ_CP060731.1"/>
</dbReference>
<sequence length="76" mass="8276">MKRLSLVCGTLLLAALSAGCTSTQSAMRDAPLMQRETQIDQVYVAYVDGVAKQRGTRVVWVNPPKRTVIKPIASTN</sequence>
<accession>A0A7G9T7Y2</accession>
<evidence type="ECO:0008006" key="4">
    <source>
        <dbReference type="Google" id="ProtNLM"/>
    </source>
</evidence>
<dbReference type="AlphaFoldDB" id="A0A7G9T7Y2"/>
<gene>
    <name evidence="2" type="ORF">IAE60_09475</name>
</gene>
<organism evidence="2 3">
    <name type="scientific">Pseudoxanthomonas mexicana</name>
    <dbReference type="NCBI Taxonomy" id="128785"/>
    <lineage>
        <taxon>Bacteria</taxon>
        <taxon>Pseudomonadati</taxon>
        <taxon>Pseudomonadota</taxon>
        <taxon>Gammaproteobacteria</taxon>
        <taxon>Lysobacterales</taxon>
        <taxon>Lysobacteraceae</taxon>
        <taxon>Pseudoxanthomonas</taxon>
    </lineage>
</organism>
<reference evidence="2 3" key="1">
    <citation type="submission" date="2020-08" db="EMBL/GenBank/DDBJ databases">
        <title>Streptomycin Non-resistant strain, P. mexicana.</title>
        <authorList>
            <person name="Ganesh-Kumar S."/>
            <person name="Zhe T."/>
            <person name="Yu Z."/>
            <person name="Min Y."/>
        </authorList>
    </citation>
    <scope>NUCLEOTIDE SEQUENCE [LARGE SCALE GENOMIC DNA]</scope>
    <source>
        <strain evidence="2 3">GTZY2</strain>
    </source>
</reference>